<dbReference type="PANTHER" id="PTHR12714:SF9">
    <property type="entry name" value="PROTEIN-S-ISOPRENYLCYSTEINE O-METHYLTRANSFERASE"/>
    <property type="match status" value="1"/>
</dbReference>
<dbReference type="GO" id="GO:0016020">
    <property type="term" value="C:membrane"/>
    <property type="evidence" value="ECO:0007669"/>
    <property type="project" value="UniProtKB-SubCell"/>
</dbReference>
<gene>
    <name evidence="6" type="ORF">A3G31_07935</name>
</gene>
<dbReference type="InterPro" id="IPR007269">
    <property type="entry name" value="ICMT_MeTrfase"/>
</dbReference>
<accession>A0A1F7SI41</accession>
<name>A0A1F7SI41_9BACT</name>
<evidence type="ECO:0000256" key="2">
    <source>
        <dbReference type="ARBA" id="ARBA00022692"/>
    </source>
</evidence>
<comment type="caution">
    <text evidence="6">The sequence shown here is derived from an EMBL/GenBank/DDBJ whole genome shotgun (WGS) entry which is preliminary data.</text>
</comment>
<dbReference type="Pfam" id="PF04140">
    <property type="entry name" value="ICMT"/>
    <property type="match status" value="1"/>
</dbReference>
<feature type="transmembrane region" description="Helical" evidence="5">
    <location>
        <begin position="64"/>
        <end position="82"/>
    </location>
</feature>
<dbReference type="PROSITE" id="PS50244">
    <property type="entry name" value="S5A_REDUCTASE"/>
    <property type="match status" value="1"/>
</dbReference>
<feature type="transmembrane region" description="Helical" evidence="5">
    <location>
        <begin position="6"/>
        <end position="25"/>
    </location>
</feature>
<dbReference type="Proteomes" id="UP000178082">
    <property type="component" value="Unassembled WGS sequence"/>
</dbReference>
<evidence type="ECO:0000313" key="6">
    <source>
        <dbReference type="EMBL" id="OGL53421.1"/>
    </source>
</evidence>
<evidence type="ECO:0000313" key="7">
    <source>
        <dbReference type="Proteomes" id="UP000178082"/>
    </source>
</evidence>
<evidence type="ECO:0000256" key="5">
    <source>
        <dbReference type="SAM" id="Phobius"/>
    </source>
</evidence>
<reference evidence="6 7" key="1">
    <citation type="journal article" date="2016" name="Nat. Commun.">
        <title>Thousands of microbial genomes shed light on interconnected biogeochemical processes in an aquifer system.</title>
        <authorList>
            <person name="Anantharaman K."/>
            <person name="Brown C.T."/>
            <person name="Hug L.A."/>
            <person name="Sharon I."/>
            <person name="Castelle C.J."/>
            <person name="Probst A.J."/>
            <person name="Thomas B.C."/>
            <person name="Singh A."/>
            <person name="Wilkins M.J."/>
            <person name="Karaoz U."/>
            <person name="Brodie E.L."/>
            <person name="Williams K.H."/>
            <person name="Hubbard S.S."/>
            <person name="Banfield J.F."/>
        </authorList>
    </citation>
    <scope>NUCLEOTIDE SEQUENCE [LARGE SCALE GENOMIC DNA]</scope>
</reference>
<evidence type="ECO:0000256" key="1">
    <source>
        <dbReference type="ARBA" id="ARBA00004141"/>
    </source>
</evidence>
<dbReference type="AlphaFoldDB" id="A0A1F7SI41"/>
<dbReference type="GO" id="GO:0004671">
    <property type="term" value="F:protein C-terminal S-isoprenylcysteine carboxyl O-methyltransferase activity"/>
    <property type="evidence" value="ECO:0007669"/>
    <property type="project" value="InterPro"/>
</dbReference>
<protein>
    <submittedName>
        <fullName evidence="6">Uncharacterized protein</fullName>
    </submittedName>
</protein>
<keyword evidence="3 5" id="KW-1133">Transmembrane helix</keyword>
<proteinExistence type="predicted"/>
<dbReference type="EMBL" id="MGDI01000025">
    <property type="protein sequence ID" value="OGL53421.1"/>
    <property type="molecule type" value="Genomic_DNA"/>
</dbReference>
<evidence type="ECO:0000256" key="4">
    <source>
        <dbReference type="ARBA" id="ARBA00023136"/>
    </source>
</evidence>
<keyword evidence="4 5" id="KW-0472">Membrane</keyword>
<keyword evidence="2 5" id="KW-0812">Transmembrane</keyword>
<feature type="transmembrane region" description="Helical" evidence="5">
    <location>
        <begin position="37"/>
        <end position="58"/>
    </location>
</feature>
<sequence length="192" mass="23339">MFFKIFFLIFMIFMCIERLFELYCWREKEDGIIEARWTFRTLLIVHILIFISVFVEYFTKKPEIIFFITIIGLFMFSLGLIGRNWTIRTLGKLHSVHIEIRENHKLIIEGPYKYVRNPYYLSVLLEVLGFPLVANAYYSFLVSVFIYSPLIFLRTYYEEKTFEKKFGEEYVRYKNEINAFIPFKKRRSLVCN</sequence>
<dbReference type="PANTHER" id="PTHR12714">
    <property type="entry name" value="PROTEIN-S ISOPRENYLCYSTEINE O-METHYLTRANSFERASE"/>
    <property type="match status" value="1"/>
</dbReference>
<dbReference type="Gene3D" id="1.20.120.1630">
    <property type="match status" value="1"/>
</dbReference>
<feature type="transmembrane region" description="Helical" evidence="5">
    <location>
        <begin position="140"/>
        <end position="157"/>
    </location>
</feature>
<comment type="subcellular location">
    <subcellularLocation>
        <location evidence="1">Membrane</location>
        <topology evidence="1">Multi-pass membrane protein</topology>
    </subcellularLocation>
</comment>
<dbReference type="STRING" id="1817883.A3G31_07935"/>
<evidence type="ECO:0000256" key="3">
    <source>
        <dbReference type="ARBA" id="ARBA00022989"/>
    </source>
</evidence>
<organism evidence="6 7">
    <name type="scientific">Candidatus Schekmanbacteria bacterium RIFCSPLOWO2_12_FULL_38_15</name>
    <dbReference type="NCBI Taxonomy" id="1817883"/>
    <lineage>
        <taxon>Bacteria</taxon>
        <taxon>Candidatus Schekmaniibacteriota</taxon>
    </lineage>
</organism>